<dbReference type="InterPro" id="IPR046802">
    <property type="entry name" value="OpcA_G6PD_C"/>
</dbReference>
<dbReference type="STRING" id="684552.SAMN04489719_0183"/>
<dbReference type="Pfam" id="PF20171">
    <property type="entry name" value="OpcA_G6PD_C"/>
    <property type="match status" value="1"/>
</dbReference>
<name>A0A1H1KVN1_9MICO</name>
<dbReference type="RefSeq" id="WP_092664941.1">
    <property type="nucleotide sequence ID" value="NZ_LT629734.1"/>
</dbReference>
<dbReference type="InterPro" id="IPR004555">
    <property type="entry name" value="G6PDH_assembly_OpcA"/>
</dbReference>
<proteinExistence type="predicted"/>
<dbReference type="Pfam" id="PF10128">
    <property type="entry name" value="OpcA_G6PD_assem"/>
    <property type="match status" value="1"/>
</dbReference>
<evidence type="ECO:0000259" key="2">
    <source>
        <dbReference type="Pfam" id="PF20171"/>
    </source>
</evidence>
<feature type="domain" description="Glucose-6-phosphate dehydrogenase assembly protein OpcA N-terminal" evidence="1">
    <location>
        <begin position="51"/>
        <end position="163"/>
    </location>
</feature>
<dbReference type="Proteomes" id="UP000199649">
    <property type="component" value="Chromosome I"/>
</dbReference>
<reference evidence="4" key="1">
    <citation type="submission" date="2016-10" db="EMBL/GenBank/DDBJ databases">
        <authorList>
            <person name="Varghese N."/>
            <person name="Submissions S."/>
        </authorList>
    </citation>
    <scope>NUCLEOTIDE SEQUENCE [LARGE SCALE GENOMIC DNA]</scope>
    <source>
        <strain evidence="4">DSM 22965</strain>
    </source>
</reference>
<keyword evidence="4" id="KW-1185">Reference proteome</keyword>
<evidence type="ECO:0000313" key="3">
    <source>
        <dbReference type="EMBL" id="SDR66431.1"/>
    </source>
</evidence>
<dbReference type="PANTHER" id="PTHR38658">
    <property type="entry name" value="OXPP CYCLE PROTEIN OPCA-RELATED"/>
    <property type="match status" value="1"/>
</dbReference>
<dbReference type="EMBL" id="LT629734">
    <property type="protein sequence ID" value="SDR66431.1"/>
    <property type="molecule type" value="Genomic_DNA"/>
</dbReference>
<dbReference type="OrthoDB" id="128564at2"/>
<evidence type="ECO:0000259" key="1">
    <source>
        <dbReference type="Pfam" id="PF10128"/>
    </source>
</evidence>
<sequence length="312" mass="34083">MIIRLSRTTTAEVQRRMLEIREEGGVVALGRVLTLVVHTQIGHEEEAIRAANQASREHPMRVLVVSRNPDHINAREEARLDAELRVGADAGASEVVLLQCYGELGSHLLGIVQGLLLPDAPVVAWWPTFMPETPSASQLGQISQRRITDSGKQADPHAAILTLAGCYTPGDTDLAWTRLTNWRAHLAALLDQPPYEPVSSVAVSGDLANPSVHLMAAWLRLRLQVPVEKLEAGDTPTGSSGLHAVQLRRTSGDSSLTRVRDSVGVLEQPGQPAHHVALSTRALQDQLAEELRKLDPDDMYRQVLQSIAEEPR</sequence>
<evidence type="ECO:0000313" key="4">
    <source>
        <dbReference type="Proteomes" id="UP000199649"/>
    </source>
</evidence>
<dbReference type="InterPro" id="IPR046801">
    <property type="entry name" value="OpcA_G6PD_N"/>
</dbReference>
<protein>
    <submittedName>
        <fullName evidence="3">Glucose-6-phosphate dehydrogenase assembly protein OpcA</fullName>
    </submittedName>
</protein>
<feature type="domain" description="Glucose-6-phosphate dehydrogenase assembly protein OpcA C-terminal" evidence="2">
    <location>
        <begin position="169"/>
        <end position="304"/>
    </location>
</feature>
<accession>A0A1H1KVN1</accession>
<organism evidence="3 4">
    <name type="scientific">Agrococcus carbonis</name>
    <dbReference type="NCBI Taxonomy" id="684552"/>
    <lineage>
        <taxon>Bacteria</taxon>
        <taxon>Bacillati</taxon>
        <taxon>Actinomycetota</taxon>
        <taxon>Actinomycetes</taxon>
        <taxon>Micrococcales</taxon>
        <taxon>Microbacteriaceae</taxon>
        <taxon>Agrococcus</taxon>
    </lineage>
</organism>
<dbReference type="AlphaFoldDB" id="A0A1H1KVN1"/>
<gene>
    <name evidence="3" type="ORF">SAMN04489719_0183</name>
</gene>
<dbReference type="PANTHER" id="PTHR38658:SF1">
    <property type="entry name" value="OXPP CYCLE PROTEIN OPCA-RELATED"/>
    <property type="match status" value="1"/>
</dbReference>